<name>A0A1G6ERP8_9BACT</name>
<dbReference type="STRING" id="617002.SAMN05660653_03085"/>
<reference evidence="1 2" key="1">
    <citation type="submission" date="2016-10" db="EMBL/GenBank/DDBJ databases">
        <authorList>
            <person name="de Groot N.N."/>
        </authorList>
    </citation>
    <scope>NUCLEOTIDE SEQUENCE [LARGE SCALE GENOMIC DNA]</scope>
    <source>
        <strain evidence="1 2">ASO4-2</strain>
    </source>
</reference>
<protein>
    <submittedName>
        <fullName evidence="1">Uncharacterized protein</fullName>
    </submittedName>
</protein>
<dbReference type="AlphaFoldDB" id="A0A1G6ERP8"/>
<evidence type="ECO:0000313" key="2">
    <source>
        <dbReference type="Proteomes" id="UP000198771"/>
    </source>
</evidence>
<keyword evidence="2" id="KW-1185">Reference proteome</keyword>
<accession>A0A1G6ERP8</accession>
<dbReference type="Proteomes" id="UP000198771">
    <property type="component" value="Unassembled WGS sequence"/>
</dbReference>
<gene>
    <name evidence="1" type="ORF">SAMN05660653_03085</name>
</gene>
<evidence type="ECO:0000313" key="1">
    <source>
        <dbReference type="EMBL" id="SDB60091.1"/>
    </source>
</evidence>
<dbReference type="EMBL" id="FMXO01000021">
    <property type="protein sequence ID" value="SDB60091.1"/>
    <property type="molecule type" value="Genomic_DNA"/>
</dbReference>
<proteinExistence type="predicted"/>
<organism evidence="1 2">
    <name type="scientific">Desulfonatronum thiosulfatophilum</name>
    <dbReference type="NCBI Taxonomy" id="617002"/>
    <lineage>
        <taxon>Bacteria</taxon>
        <taxon>Pseudomonadati</taxon>
        <taxon>Thermodesulfobacteriota</taxon>
        <taxon>Desulfovibrionia</taxon>
        <taxon>Desulfovibrionales</taxon>
        <taxon>Desulfonatronaceae</taxon>
        <taxon>Desulfonatronum</taxon>
    </lineage>
</organism>
<sequence length="89" mass="10010">MSVDPKALLAKISEFYPELEKSGVDMSAEFDENKKAWLVKLRKDGHEQITHIEEEDAEKCMQGVECVHLGVHVADFIRAYCQIGGVCKS</sequence>